<gene>
    <name evidence="2" type="ORF">NHX12_019112</name>
</gene>
<evidence type="ECO:0000256" key="1">
    <source>
        <dbReference type="SAM" id="MobiDB-lite"/>
    </source>
</evidence>
<dbReference type="AlphaFoldDB" id="A0A9Q0ET24"/>
<name>A0A9Q0ET24_9TELE</name>
<dbReference type="Proteomes" id="UP001148018">
    <property type="component" value="Unassembled WGS sequence"/>
</dbReference>
<proteinExistence type="predicted"/>
<feature type="region of interest" description="Disordered" evidence="1">
    <location>
        <begin position="1"/>
        <end position="117"/>
    </location>
</feature>
<comment type="caution">
    <text evidence="2">The sequence shown here is derived from an EMBL/GenBank/DDBJ whole genome shotgun (WGS) entry which is preliminary data.</text>
</comment>
<feature type="compositionally biased region" description="Basic residues" evidence="1">
    <location>
        <begin position="79"/>
        <end position="96"/>
    </location>
</feature>
<sequence>MSKKIKRLFKPKSLDKENECAAEEHQPHRYGRSQSLRDVAPGSPADWAATLPAGPLPGAPGFEGLELPAVGSPITSPKEKKRKGLLSFRLKRKNSKRTQSSDLFFQEHGDVETRSHL</sequence>
<feature type="compositionally biased region" description="Basic and acidic residues" evidence="1">
    <location>
        <begin position="12"/>
        <end position="27"/>
    </location>
</feature>
<accession>A0A9Q0ET24</accession>
<feature type="compositionally biased region" description="Basic residues" evidence="1">
    <location>
        <begin position="1"/>
        <end position="10"/>
    </location>
</feature>
<evidence type="ECO:0000313" key="2">
    <source>
        <dbReference type="EMBL" id="KAJ3612855.1"/>
    </source>
</evidence>
<organism evidence="2 3">
    <name type="scientific">Muraenolepis orangiensis</name>
    <name type="common">Patagonian moray cod</name>
    <dbReference type="NCBI Taxonomy" id="630683"/>
    <lineage>
        <taxon>Eukaryota</taxon>
        <taxon>Metazoa</taxon>
        <taxon>Chordata</taxon>
        <taxon>Craniata</taxon>
        <taxon>Vertebrata</taxon>
        <taxon>Euteleostomi</taxon>
        <taxon>Actinopterygii</taxon>
        <taxon>Neopterygii</taxon>
        <taxon>Teleostei</taxon>
        <taxon>Neoteleostei</taxon>
        <taxon>Acanthomorphata</taxon>
        <taxon>Zeiogadaria</taxon>
        <taxon>Gadariae</taxon>
        <taxon>Gadiformes</taxon>
        <taxon>Muraenolepidoidei</taxon>
        <taxon>Muraenolepididae</taxon>
        <taxon>Muraenolepis</taxon>
    </lineage>
</organism>
<reference evidence="2" key="1">
    <citation type="submission" date="2022-07" db="EMBL/GenBank/DDBJ databases">
        <title>Chromosome-level genome of Muraenolepis orangiensis.</title>
        <authorList>
            <person name="Kim J."/>
        </authorList>
    </citation>
    <scope>NUCLEOTIDE SEQUENCE</scope>
    <source>
        <strain evidence="2">KU_S4_2022</strain>
        <tissue evidence="2">Muscle</tissue>
    </source>
</reference>
<protein>
    <submittedName>
        <fullName evidence="2">Uncharacterized protein</fullName>
    </submittedName>
</protein>
<keyword evidence="3" id="KW-1185">Reference proteome</keyword>
<evidence type="ECO:0000313" key="3">
    <source>
        <dbReference type="Proteomes" id="UP001148018"/>
    </source>
</evidence>
<feature type="compositionally biased region" description="Low complexity" evidence="1">
    <location>
        <begin position="59"/>
        <end position="68"/>
    </location>
</feature>
<dbReference type="EMBL" id="JANIIK010000035">
    <property type="protein sequence ID" value="KAJ3612855.1"/>
    <property type="molecule type" value="Genomic_DNA"/>
</dbReference>
<feature type="compositionally biased region" description="Basic and acidic residues" evidence="1">
    <location>
        <begin position="105"/>
        <end position="117"/>
    </location>
</feature>